<reference evidence="1 2" key="1">
    <citation type="submission" date="2018-02" db="EMBL/GenBank/DDBJ databases">
        <title>Complete genome of Nitrosopumilus oxyclinae HCE1.</title>
        <authorList>
            <person name="Qin W."/>
            <person name="Zheng Y."/>
            <person name="Stahl D.A."/>
        </authorList>
    </citation>
    <scope>NUCLEOTIDE SEQUENCE [LARGE SCALE GENOMIC DNA]</scope>
    <source>
        <strain evidence="1 2">HCE1</strain>
    </source>
</reference>
<dbReference type="EMBL" id="CP026994">
    <property type="protein sequence ID" value="QLH04203.1"/>
    <property type="molecule type" value="Genomic_DNA"/>
</dbReference>
<proteinExistence type="predicted"/>
<organism evidence="1 2">
    <name type="scientific">Nitrosopumilus oxyclinae</name>
    <dbReference type="NCBI Taxonomy" id="1959104"/>
    <lineage>
        <taxon>Archaea</taxon>
        <taxon>Nitrososphaerota</taxon>
        <taxon>Nitrososphaeria</taxon>
        <taxon>Nitrosopumilales</taxon>
        <taxon>Nitrosopumilaceae</taxon>
        <taxon>Nitrosopumilus</taxon>
    </lineage>
</organism>
<name>A0A7D5RAD0_9ARCH</name>
<gene>
    <name evidence="1" type="ORF">C5F49_01915</name>
</gene>
<protein>
    <submittedName>
        <fullName evidence="1">Uncharacterized protein</fullName>
    </submittedName>
</protein>
<evidence type="ECO:0000313" key="1">
    <source>
        <dbReference type="EMBL" id="QLH04203.1"/>
    </source>
</evidence>
<dbReference type="AlphaFoldDB" id="A0A7D5RAD0"/>
<dbReference type="KEGG" id="nox:C5F49_01915"/>
<accession>A0A7D5RAD0</accession>
<keyword evidence="2" id="KW-1185">Reference proteome</keyword>
<evidence type="ECO:0000313" key="2">
    <source>
        <dbReference type="Proteomes" id="UP000509441"/>
    </source>
</evidence>
<dbReference type="Proteomes" id="UP000509441">
    <property type="component" value="Chromosome"/>
</dbReference>
<sequence>MTKLQHHSLTVNHPKIIGINLFEIIQTLHSNKEKPMYLNELCRIIHRDYKDVKVDVMYLASLKYAESDFIEDTINQRVASLTPKSMSVMDRGTPPKDYDEFIEMFQNPEDSGISEKKSLFTRFGFGK</sequence>